<accession>A0A6L5G564</accession>
<gene>
    <name evidence="4" type="ORF">GFD30_04210</name>
</gene>
<dbReference type="SMART" id="SM00829">
    <property type="entry name" value="PKS_ER"/>
    <property type="match status" value="1"/>
</dbReference>
<dbReference type="PANTHER" id="PTHR48106">
    <property type="entry name" value="QUINONE OXIDOREDUCTASE PIG3-RELATED"/>
    <property type="match status" value="1"/>
</dbReference>
<dbReference type="Gene3D" id="3.40.50.720">
    <property type="entry name" value="NAD(P)-binding Rossmann-like Domain"/>
    <property type="match status" value="1"/>
</dbReference>
<dbReference type="InterPro" id="IPR036291">
    <property type="entry name" value="NAD(P)-bd_dom_sf"/>
</dbReference>
<dbReference type="InterPro" id="IPR013154">
    <property type="entry name" value="ADH-like_N"/>
</dbReference>
<keyword evidence="1" id="KW-0521">NADP</keyword>
<dbReference type="Pfam" id="PF08240">
    <property type="entry name" value="ADH_N"/>
    <property type="match status" value="1"/>
</dbReference>
<keyword evidence="2" id="KW-0560">Oxidoreductase</keyword>
<dbReference type="InterPro" id="IPR011032">
    <property type="entry name" value="GroES-like_sf"/>
</dbReference>
<sequence length="322" mass="32929">MLAMTVSGGSLTAAQVPEPAPGPDEVLIAVAAAGVNRADLLQVAGHYPPPQGAPAWPGLEVSGTIVDVGSADNATLLGAEVCALLPGGGYAQFAAVDAGLVLPVPENVDVVDAAGLPEAAATVYSNLGYLLGEEAPGKRRVLVHGGAGGIGTFAVQFAKQLAGAETWTTARGEHAKQLEALGADRVVDYRSEDFAALSQEAGGADAILDVIGAAYFEPNLKALAQDGRLAIIGLQKGNAAQIHLGGLLAKRATITGTTLRARPLEQRRQILAEVFEHVWPALDTGDIKPVVTTRLPLTDAAEAHRLMAAGGHFGKIVLTAKS</sequence>
<dbReference type="EMBL" id="WIAO01000003">
    <property type="protein sequence ID" value="MQM24786.1"/>
    <property type="molecule type" value="Genomic_DNA"/>
</dbReference>
<evidence type="ECO:0000256" key="1">
    <source>
        <dbReference type="ARBA" id="ARBA00022857"/>
    </source>
</evidence>
<dbReference type="AlphaFoldDB" id="A0A6L5G564"/>
<dbReference type="NCBIfam" id="TIGR02824">
    <property type="entry name" value="quinone_pig3"/>
    <property type="match status" value="1"/>
</dbReference>
<organism evidence="4 5">
    <name type="scientific">Glycomyces albidus</name>
    <dbReference type="NCBI Taxonomy" id="2656774"/>
    <lineage>
        <taxon>Bacteria</taxon>
        <taxon>Bacillati</taxon>
        <taxon>Actinomycetota</taxon>
        <taxon>Actinomycetes</taxon>
        <taxon>Glycomycetales</taxon>
        <taxon>Glycomycetaceae</taxon>
        <taxon>Glycomyces</taxon>
    </lineage>
</organism>
<dbReference type="GO" id="GO:0070402">
    <property type="term" value="F:NADPH binding"/>
    <property type="evidence" value="ECO:0007669"/>
    <property type="project" value="TreeGrafter"/>
</dbReference>
<evidence type="ECO:0000313" key="5">
    <source>
        <dbReference type="Proteomes" id="UP000477750"/>
    </source>
</evidence>
<name>A0A6L5G564_9ACTN</name>
<reference evidence="4 5" key="1">
    <citation type="submission" date="2019-10" db="EMBL/GenBank/DDBJ databases">
        <title>Glycomyces albidus sp. nov., a novel actinomycete isolated from rhizosphere soil of wheat (Triticum aestivum L.).</title>
        <authorList>
            <person name="Qian L."/>
        </authorList>
    </citation>
    <scope>NUCLEOTIDE SEQUENCE [LARGE SCALE GENOMIC DNA]</scope>
    <source>
        <strain evidence="4 5">NEAU-7082</strain>
    </source>
</reference>
<dbReference type="CDD" id="cd05276">
    <property type="entry name" value="p53_inducible_oxidoreductase"/>
    <property type="match status" value="1"/>
</dbReference>
<proteinExistence type="predicted"/>
<dbReference type="Gene3D" id="3.90.180.10">
    <property type="entry name" value="Medium-chain alcohol dehydrogenases, catalytic domain"/>
    <property type="match status" value="1"/>
</dbReference>
<keyword evidence="5" id="KW-1185">Reference proteome</keyword>
<dbReference type="GO" id="GO:0016651">
    <property type="term" value="F:oxidoreductase activity, acting on NAD(P)H"/>
    <property type="evidence" value="ECO:0007669"/>
    <property type="project" value="TreeGrafter"/>
</dbReference>
<dbReference type="InterPro" id="IPR020843">
    <property type="entry name" value="ER"/>
</dbReference>
<feature type="domain" description="Enoyl reductase (ER)" evidence="3">
    <location>
        <begin position="8"/>
        <end position="318"/>
    </location>
</feature>
<dbReference type="SUPFAM" id="SSF50129">
    <property type="entry name" value="GroES-like"/>
    <property type="match status" value="1"/>
</dbReference>
<protein>
    <submittedName>
        <fullName evidence="4">Zinc-binding dehydrogenase</fullName>
    </submittedName>
</protein>
<dbReference type="Pfam" id="PF13602">
    <property type="entry name" value="ADH_zinc_N_2"/>
    <property type="match status" value="1"/>
</dbReference>
<evidence type="ECO:0000313" key="4">
    <source>
        <dbReference type="EMBL" id="MQM24786.1"/>
    </source>
</evidence>
<dbReference type="InterPro" id="IPR014189">
    <property type="entry name" value="Quinone_OxRdtase_PIG3"/>
</dbReference>
<comment type="caution">
    <text evidence="4">The sequence shown here is derived from an EMBL/GenBank/DDBJ whole genome shotgun (WGS) entry which is preliminary data.</text>
</comment>
<dbReference type="SUPFAM" id="SSF51735">
    <property type="entry name" value="NAD(P)-binding Rossmann-fold domains"/>
    <property type="match status" value="1"/>
</dbReference>
<dbReference type="RefSeq" id="WP_153023967.1">
    <property type="nucleotide sequence ID" value="NZ_WIAO01000003.1"/>
</dbReference>
<dbReference type="PANTHER" id="PTHR48106:SF8">
    <property type="entry name" value="OS02G0805600 PROTEIN"/>
    <property type="match status" value="1"/>
</dbReference>
<dbReference type="Proteomes" id="UP000477750">
    <property type="component" value="Unassembled WGS sequence"/>
</dbReference>
<evidence type="ECO:0000256" key="2">
    <source>
        <dbReference type="ARBA" id="ARBA00023002"/>
    </source>
</evidence>
<evidence type="ECO:0000259" key="3">
    <source>
        <dbReference type="SMART" id="SM00829"/>
    </source>
</evidence>